<accession>A0A8J8TS54</accession>
<reference evidence="1" key="1">
    <citation type="submission" date="2017-11" db="EMBL/GenBank/DDBJ databases">
        <authorList>
            <person name="Kajale S.C."/>
            <person name="Sharma A."/>
        </authorList>
    </citation>
    <scope>NUCLEOTIDE SEQUENCE</scope>
    <source>
        <strain evidence="1">LS1_42</strain>
    </source>
</reference>
<protein>
    <submittedName>
        <fullName evidence="1">Uncharacterized protein</fullName>
    </submittedName>
</protein>
<comment type="caution">
    <text evidence="1">The sequence shown here is derived from an EMBL/GenBank/DDBJ whole genome shotgun (WGS) entry which is preliminary data.</text>
</comment>
<name>A0A8J8TS54_9EURY</name>
<keyword evidence="2" id="KW-1185">Reference proteome</keyword>
<proteinExistence type="predicted"/>
<dbReference type="RefSeq" id="WP_148858092.1">
    <property type="nucleotide sequence ID" value="NZ_PHNJ01000005.1"/>
</dbReference>
<organism evidence="1 2">
    <name type="scientific">Natronococcus pandeyae</name>
    <dbReference type="NCBI Taxonomy" id="2055836"/>
    <lineage>
        <taxon>Archaea</taxon>
        <taxon>Methanobacteriati</taxon>
        <taxon>Methanobacteriota</taxon>
        <taxon>Stenosarchaea group</taxon>
        <taxon>Halobacteria</taxon>
        <taxon>Halobacteriales</taxon>
        <taxon>Natrialbaceae</taxon>
        <taxon>Natronococcus</taxon>
    </lineage>
</organism>
<dbReference type="Proteomes" id="UP000766904">
    <property type="component" value="Unassembled WGS sequence"/>
</dbReference>
<dbReference type="AlphaFoldDB" id="A0A8J8TS54"/>
<evidence type="ECO:0000313" key="1">
    <source>
        <dbReference type="EMBL" id="TYL38394.1"/>
    </source>
</evidence>
<sequence length="73" mass="7752">MQLFARLRSVPDRLSGGLLLDVPLEALVDLRAALVPLLEGVGEPAAVLGLALDASSRRGWVMRSPCSTTVPTR</sequence>
<evidence type="ECO:0000313" key="2">
    <source>
        <dbReference type="Proteomes" id="UP000766904"/>
    </source>
</evidence>
<dbReference type="EMBL" id="PHNJ01000005">
    <property type="protein sequence ID" value="TYL38394.1"/>
    <property type="molecule type" value="Genomic_DNA"/>
</dbReference>
<gene>
    <name evidence="1" type="ORF">CV102_11315</name>
</gene>